<feature type="signal peptide" evidence="1">
    <location>
        <begin position="1"/>
        <end position="20"/>
    </location>
</feature>
<proteinExistence type="predicted"/>
<dbReference type="Proteomes" id="UP000030533">
    <property type="component" value="Unassembled WGS sequence"/>
</dbReference>
<gene>
    <name evidence="2" type="ORF">EU98_2013</name>
</gene>
<name>A0A0A2AFX2_PROMR</name>
<reference evidence="3" key="1">
    <citation type="journal article" date="2014" name="Sci. Data">
        <title>Genomes of diverse isolates of the marine cyanobacterium Prochlorococcus.</title>
        <authorList>
            <person name="Biller S."/>
            <person name="Berube P."/>
            <person name="Thompson J."/>
            <person name="Kelly L."/>
            <person name="Roggensack S."/>
            <person name="Awad L."/>
            <person name="Roache-Johnson K."/>
            <person name="Ding H."/>
            <person name="Giovannoni S.J."/>
            <person name="Moore L.R."/>
            <person name="Chisholm S.W."/>
        </authorList>
    </citation>
    <scope>NUCLEOTIDE SEQUENCE [LARGE SCALE GENOMIC DNA]</scope>
    <source>
        <strain evidence="3">MIT 9314</strain>
    </source>
</reference>
<dbReference type="AlphaFoldDB" id="A0A0A2AFX2"/>
<sequence>MKQLLIVFLLFISFANKSKAGIPEDKDAWMEIENTGSGKVQINTLDAKALGSKITVGITRRQGENEQSDGYYVMSWTGKVQVDCKKFKMKITAKTGRGLFPATSTYKITPDSIGYPLADNLCYLTGVEGYTKNEYQPEWATKVIKTIESKKIKKYVQQGAVTINCDSPVWKNKPRCN</sequence>
<evidence type="ECO:0000313" key="3">
    <source>
        <dbReference type="Proteomes" id="UP000030533"/>
    </source>
</evidence>
<feature type="chain" id="PRO_5001997182" evidence="1">
    <location>
        <begin position="21"/>
        <end position="177"/>
    </location>
</feature>
<organism evidence="2 3">
    <name type="scientific">Prochlorococcus marinus str. MIT 9314</name>
    <dbReference type="NCBI Taxonomy" id="167548"/>
    <lineage>
        <taxon>Bacteria</taxon>
        <taxon>Bacillati</taxon>
        <taxon>Cyanobacteriota</taxon>
        <taxon>Cyanophyceae</taxon>
        <taxon>Synechococcales</taxon>
        <taxon>Prochlorococcaceae</taxon>
        <taxon>Prochlorococcus</taxon>
    </lineage>
</organism>
<comment type="caution">
    <text evidence="2">The sequence shown here is derived from an EMBL/GenBank/DDBJ whole genome shotgun (WGS) entry which is preliminary data.</text>
</comment>
<evidence type="ECO:0000256" key="1">
    <source>
        <dbReference type="SAM" id="SignalP"/>
    </source>
</evidence>
<keyword evidence="1" id="KW-0732">Signal</keyword>
<dbReference type="STRING" id="167548.EU98_2013"/>
<protein>
    <submittedName>
        <fullName evidence="2">Uncharacterized protein</fullName>
    </submittedName>
</protein>
<dbReference type="EMBL" id="JNAO01000013">
    <property type="protein sequence ID" value="KGG00481.1"/>
    <property type="molecule type" value="Genomic_DNA"/>
</dbReference>
<accession>A0A0A2AFX2</accession>
<evidence type="ECO:0000313" key="2">
    <source>
        <dbReference type="EMBL" id="KGG00481.1"/>
    </source>
</evidence>